<accession>A0A1M5YKH4</accession>
<dbReference type="Pfam" id="PF00359">
    <property type="entry name" value="PTS_EIIA_2"/>
    <property type="match status" value="1"/>
</dbReference>
<dbReference type="GO" id="GO:0016301">
    <property type="term" value="F:kinase activity"/>
    <property type="evidence" value="ECO:0007669"/>
    <property type="project" value="UniProtKB-KW"/>
</dbReference>
<comment type="function">
    <text evidence="1">The phosphoenolpyruvate-dependent sugar phosphotransferase system (sugar PTS), a major carbohydrate active transport system, catalyzes the phosphorylation of incoming sugar substrates concomitantly with their translocation across the cell membrane. The enzyme II CmtAB PTS system is involved in D-mannitol transport.</text>
</comment>
<evidence type="ECO:0000256" key="4">
    <source>
        <dbReference type="ARBA" id="ARBA00022553"/>
    </source>
</evidence>
<keyword evidence="4" id="KW-0597">Phosphoprotein</keyword>
<dbReference type="RefSeq" id="WP_073019230.1">
    <property type="nucleotide sequence ID" value="NZ_FQXU01000006.1"/>
</dbReference>
<keyword evidence="8" id="KW-0418">Kinase</keyword>
<dbReference type="CDD" id="cd00211">
    <property type="entry name" value="PTS_IIA_fru"/>
    <property type="match status" value="1"/>
</dbReference>
<dbReference type="SUPFAM" id="SSF55804">
    <property type="entry name" value="Phoshotransferase/anion transport protein"/>
    <property type="match status" value="1"/>
</dbReference>
<evidence type="ECO:0000256" key="5">
    <source>
        <dbReference type="ARBA" id="ARBA00022597"/>
    </source>
</evidence>
<keyword evidence="5" id="KW-0762">Sugar transport</keyword>
<dbReference type="PANTHER" id="PTHR30181:SF2">
    <property type="entry name" value="PTS SYSTEM MANNITOL-SPECIFIC EIICBA COMPONENT"/>
    <property type="match status" value="1"/>
</dbReference>
<dbReference type="GO" id="GO:0005886">
    <property type="term" value="C:plasma membrane"/>
    <property type="evidence" value="ECO:0007669"/>
    <property type="project" value="TreeGrafter"/>
</dbReference>
<evidence type="ECO:0000313" key="13">
    <source>
        <dbReference type="EMBL" id="SHI12526.1"/>
    </source>
</evidence>
<dbReference type="AlphaFoldDB" id="A0A1M5YKH4"/>
<feature type="domain" description="PTS EIIA type-2" evidence="12">
    <location>
        <begin position="20"/>
        <end position="159"/>
    </location>
</feature>
<dbReference type="PROSITE" id="PS51094">
    <property type="entry name" value="PTS_EIIA_TYPE_2"/>
    <property type="match status" value="1"/>
</dbReference>
<evidence type="ECO:0000256" key="6">
    <source>
        <dbReference type="ARBA" id="ARBA00022679"/>
    </source>
</evidence>
<evidence type="ECO:0000256" key="10">
    <source>
        <dbReference type="ARBA" id="ARBA00030956"/>
    </source>
</evidence>
<reference evidence="13 14" key="1">
    <citation type="submission" date="2016-11" db="EMBL/GenBank/DDBJ databases">
        <authorList>
            <person name="Jaros S."/>
            <person name="Januszkiewicz K."/>
            <person name="Wedrychowicz H."/>
        </authorList>
    </citation>
    <scope>NUCLEOTIDE SEQUENCE [LARGE SCALE GENOMIC DNA]</scope>
    <source>
        <strain evidence="13 14">DSM 6191</strain>
    </source>
</reference>
<dbReference type="Gene3D" id="3.40.930.10">
    <property type="entry name" value="Mannitol-specific EII, Chain A"/>
    <property type="match status" value="1"/>
</dbReference>
<name>A0A1M5YKH4_9CLOT</name>
<evidence type="ECO:0000256" key="7">
    <source>
        <dbReference type="ARBA" id="ARBA00022683"/>
    </source>
</evidence>
<keyword evidence="3" id="KW-0813">Transport</keyword>
<keyword evidence="6" id="KW-0808">Transferase</keyword>
<dbReference type="InterPro" id="IPR050893">
    <property type="entry name" value="Sugar_PTS"/>
</dbReference>
<evidence type="ECO:0000256" key="3">
    <source>
        <dbReference type="ARBA" id="ARBA00022448"/>
    </source>
</evidence>
<dbReference type="InterPro" id="IPR016152">
    <property type="entry name" value="PTrfase/Anion_transptr"/>
</dbReference>
<dbReference type="GO" id="GO:0090563">
    <property type="term" value="F:protein-phosphocysteine-sugar phosphotransferase activity"/>
    <property type="evidence" value="ECO:0007669"/>
    <property type="project" value="TreeGrafter"/>
</dbReference>
<evidence type="ECO:0000313" key="14">
    <source>
        <dbReference type="Proteomes" id="UP000184241"/>
    </source>
</evidence>
<evidence type="ECO:0000256" key="11">
    <source>
        <dbReference type="ARBA" id="ARBA00030962"/>
    </source>
</evidence>
<organism evidence="13 14">
    <name type="scientific">Clostridium intestinale DSM 6191</name>
    <dbReference type="NCBI Taxonomy" id="1121320"/>
    <lineage>
        <taxon>Bacteria</taxon>
        <taxon>Bacillati</taxon>
        <taxon>Bacillota</taxon>
        <taxon>Clostridia</taxon>
        <taxon>Eubacteriales</taxon>
        <taxon>Clostridiaceae</taxon>
        <taxon>Clostridium</taxon>
    </lineage>
</organism>
<evidence type="ECO:0000256" key="9">
    <source>
        <dbReference type="ARBA" id="ARBA00029908"/>
    </source>
</evidence>
<dbReference type="PANTHER" id="PTHR30181">
    <property type="entry name" value="MANNITOL PERMEASE IIC COMPONENT"/>
    <property type="match status" value="1"/>
</dbReference>
<evidence type="ECO:0000259" key="12">
    <source>
        <dbReference type="PROSITE" id="PS51094"/>
    </source>
</evidence>
<evidence type="ECO:0000256" key="2">
    <source>
        <dbReference type="ARBA" id="ARBA00014783"/>
    </source>
</evidence>
<protein>
    <recommendedName>
        <fullName evidence="2">Mannitol-specific phosphotransferase enzyme IIA component</fullName>
    </recommendedName>
    <alternativeName>
        <fullName evidence="10">EIIA</fullName>
    </alternativeName>
    <alternativeName>
        <fullName evidence="11">EIII</fullName>
    </alternativeName>
    <alternativeName>
        <fullName evidence="9">PTS system mannitol-specific EIIA component</fullName>
    </alternativeName>
</protein>
<proteinExistence type="predicted"/>
<sequence>MFNFFKKNKKEEVAVENESDILRKANIRLGLESVGKVEAIEMAGRLLVESGYVEEEYIQAMKEREEVVTTYIGMGVAIPHGIGEAKKNIKKSGIVVLQFPNGIQFDDEKAYLVIGIAGIGDEHIKILSNIAVVLEDEEITKELYTTGDKDKIYKLFASAV</sequence>
<dbReference type="EMBL" id="FQXU01000006">
    <property type="protein sequence ID" value="SHI12526.1"/>
    <property type="molecule type" value="Genomic_DNA"/>
</dbReference>
<evidence type="ECO:0000256" key="1">
    <source>
        <dbReference type="ARBA" id="ARBA00002434"/>
    </source>
</evidence>
<dbReference type="PROSITE" id="PS00372">
    <property type="entry name" value="PTS_EIIA_TYPE_2_HIS"/>
    <property type="match status" value="1"/>
</dbReference>
<dbReference type="GO" id="GO:0009401">
    <property type="term" value="P:phosphoenolpyruvate-dependent sugar phosphotransferase system"/>
    <property type="evidence" value="ECO:0007669"/>
    <property type="project" value="UniProtKB-KW"/>
</dbReference>
<keyword evidence="7" id="KW-0598">Phosphotransferase system</keyword>
<dbReference type="Proteomes" id="UP000184241">
    <property type="component" value="Unassembled WGS sequence"/>
</dbReference>
<dbReference type="InterPro" id="IPR002178">
    <property type="entry name" value="PTS_EIIA_type-2_dom"/>
</dbReference>
<evidence type="ECO:0000256" key="8">
    <source>
        <dbReference type="ARBA" id="ARBA00022777"/>
    </source>
</evidence>
<gene>
    <name evidence="13" type="ORF">SAMN02745941_02093</name>
</gene>